<keyword evidence="3" id="KW-1185">Reference proteome</keyword>
<protein>
    <submittedName>
        <fullName evidence="2">Uncharacterized protein</fullName>
    </submittedName>
</protein>
<name>A0AAV0BLY2_PHAPC</name>
<feature type="region of interest" description="Disordered" evidence="1">
    <location>
        <begin position="55"/>
        <end position="74"/>
    </location>
</feature>
<feature type="compositionally biased region" description="Basic and acidic residues" evidence="1">
    <location>
        <begin position="55"/>
        <end position="66"/>
    </location>
</feature>
<organism evidence="2 3">
    <name type="scientific">Phakopsora pachyrhizi</name>
    <name type="common">Asian soybean rust disease fungus</name>
    <dbReference type="NCBI Taxonomy" id="170000"/>
    <lineage>
        <taxon>Eukaryota</taxon>
        <taxon>Fungi</taxon>
        <taxon>Dikarya</taxon>
        <taxon>Basidiomycota</taxon>
        <taxon>Pucciniomycotina</taxon>
        <taxon>Pucciniomycetes</taxon>
        <taxon>Pucciniales</taxon>
        <taxon>Phakopsoraceae</taxon>
        <taxon>Phakopsora</taxon>
    </lineage>
</organism>
<dbReference type="EMBL" id="CALTRL010005889">
    <property type="protein sequence ID" value="CAH7687623.1"/>
    <property type="molecule type" value="Genomic_DNA"/>
</dbReference>
<dbReference type="AlphaFoldDB" id="A0AAV0BLY2"/>
<comment type="caution">
    <text evidence="2">The sequence shown here is derived from an EMBL/GenBank/DDBJ whole genome shotgun (WGS) entry which is preliminary data.</text>
</comment>
<accession>A0AAV0BLY2</accession>
<sequence length="133" mass="15507">MSVLIYNHNKMTRIYDPLDNQGKCSWLESSLMRKRGARWPEGAVKCFIAPRPQKEGAIDASHDRHDKKYQKRIGTSWDRRRIGKGWADKARKQAGRQNQIVGRQVGGEVSVGIVRRWRRTDIRYISKAVWDQS</sequence>
<evidence type="ECO:0000313" key="3">
    <source>
        <dbReference type="Proteomes" id="UP001153365"/>
    </source>
</evidence>
<gene>
    <name evidence="2" type="ORF">PPACK8108_LOCUS22434</name>
</gene>
<dbReference type="Proteomes" id="UP001153365">
    <property type="component" value="Unassembled WGS sequence"/>
</dbReference>
<reference evidence="2" key="1">
    <citation type="submission" date="2022-06" db="EMBL/GenBank/DDBJ databases">
        <authorList>
            <consortium name="SYNGENTA / RWTH Aachen University"/>
        </authorList>
    </citation>
    <scope>NUCLEOTIDE SEQUENCE</scope>
</reference>
<evidence type="ECO:0000256" key="1">
    <source>
        <dbReference type="SAM" id="MobiDB-lite"/>
    </source>
</evidence>
<proteinExistence type="predicted"/>
<evidence type="ECO:0000313" key="2">
    <source>
        <dbReference type="EMBL" id="CAH7687623.1"/>
    </source>
</evidence>